<dbReference type="Pfam" id="PF20469">
    <property type="entry name" value="OLD-like_TOPRIM"/>
    <property type="match status" value="1"/>
</dbReference>
<evidence type="ECO:0000259" key="1">
    <source>
        <dbReference type="Pfam" id="PF20469"/>
    </source>
</evidence>
<reference evidence="2" key="1">
    <citation type="journal article" date="2014" name="Front. Microbiol.">
        <title>High frequency of phylogenetically diverse reductive dehalogenase-homologous genes in deep subseafloor sedimentary metagenomes.</title>
        <authorList>
            <person name="Kawai M."/>
            <person name="Futagami T."/>
            <person name="Toyoda A."/>
            <person name="Takaki Y."/>
            <person name="Nishi S."/>
            <person name="Hori S."/>
            <person name="Arai W."/>
            <person name="Tsubouchi T."/>
            <person name="Morono Y."/>
            <person name="Uchiyama I."/>
            <person name="Ito T."/>
            <person name="Fujiyama A."/>
            <person name="Inagaki F."/>
            <person name="Takami H."/>
        </authorList>
    </citation>
    <scope>NUCLEOTIDE SEQUENCE</scope>
    <source>
        <strain evidence="2">Expedition CK06-06</strain>
    </source>
</reference>
<organism evidence="2">
    <name type="scientific">marine sediment metagenome</name>
    <dbReference type="NCBI Taxonomy" id="412755"/>
    <lineage>
        <taxon>unclassified sequences</taxon>
        <taxon>metagenomes</taxon>
        <taxon>ecological metagenomes</taxon>
    </lineage>
</organism>
<dbReference type="CDD" id="cd01026">
    <property type="entry name" value="TOPRIM_OLD"/>
    <property type="match status" value="1"/>
</dbReference>
<dbReference type="InterPro" id="IPR034139">
    <property type="entry name" value="TOPRIM_OLD"/>
</dbReference>
<evidence type="ECO:0000313" key="2">
    <source>
        <dbReference type="EMBL" id="GAH55946.1"/>
    </source>
</evidence>
<dbReference type="AlphaFoldDB" id="X1GDJ7"/>
<proteinExistence type="predicted"/>
<accession>X1GDJ7</accession>
<gene>
    <name evidence="2" type="ORF">S03H2_36441</name>
</gene>
<feature type="domain" description="OLD protein-like TOPRIM" evidence="1">
    <location>
        <begin position="9"/>
        <end position="74"/>
    </location>
</feature>
<feature type="non-terminal residue" evidence="2">
    <location>
        <position position="160"/>
    </location>
</feature>
<comment type="caution">
    <text evidence="2">The sequence shown here is derived from an EMBL/GenBank/DDBJ whole genome shotgun (WGS) entry which is preliminary data.</text>
</comment>
<sequence>MTPWMNEGFFADVAVLVEGEEDRAAILGVATAMEYDLESIGISVIPCMGKNNLDKPTAIFSKLQIIVYVIWDSDYEGKNAKPEDNHRLLRLFDQPIEDWPENVTEQFACFKRTLSDTLRTEIGDQLYDDTLEVCCKRLCLTRKKDAVKLLSSTSLNKRYM</sequence>
<name>X1GDJ7_9ZZZZ</name>
<dbReference type="EMBL" id="BARU01022362">
    <property type="protein sequence ID" value="GAH55946.1"/>
    <property type="molecule type" value="Genomic_DNA"/>
</dbReference>
<protein>
    <recommendedName>
        <fullName evidence="1">OLD protein-like TOPRIM domain-containing protein</fullName>
    </recommendedName>
</protein>